<sequence length="190" mass="22375">MLLTNTQSKQEVRVNITVDYSYQPKDLTVVFINYAQVCGLGEGQETTPYDEYCFKRVQNIVVGSFKYKEDVFTLKLGEYFEGNNPYFFIIHEEGTSKYLTFDNLENYGDILYQDFKLIDYSEYKESCEITDTKPLSKKEFIGEILFGNLTSNEYKLYNTVSRQKDINLFLNSEKFSEFLDYEEIRTSRAN</sequence>
<gene>
    <name evidence="1" type="ORF">BC343_03945</name>
</gene>
<protein>
    <submittedName>
        <fullName evidence="1">Uncharacterized protein</fullName>
    </submittedName>
</protein>
<reference evidence="1 2" key="1">
    <citation type="submission" date="2016-07" db="EMBL/GenBank/DDBJ databases">
        <title>Genomic analysis of zinc-resistant bacterium Mucilaginibacter pedocola TBZ30.</title>
        <authorList>
            <person name="Huang J."/>
            <person name="Tang J."/>
        </authorList>
    </citation>
    <scope>NUCLEOTIDE SEQUENCE [LARGE SCALE GENOMIC DNA]</scope>
    <source>
        <strain evidence="1 2">TBZ30</strain>
    </source>
</reference>
<proteinExistence type="predicted"/>
<name>A0A1S9PML6_9SPHI</name>
<comment type="caution">
    <text evidence="1">The sequence shown here is derived from an EMBL/GenBank/DDBJ whole genome shotgun (WGS) entry which is preliminary data.</text>
</comment>
<evidence type="ECO:0000313" key="1">
    <source>
        <dbReference type="EMBL" id="OOQ62204.1"/>
    </source>
</evidence>
<accession>A0A1S9PML6</accession>
<dbReference type="EMBL" id="MBTF01000001">
    <property type="protein sequence ID" value="OOQ62204.1"/>
    <property type="molecule type" value="Genomic_DNA"/>
</dbReference>
<organism evidence="1 2">
    <name type="scientific">Mucilaginibacter pedocola</name>
    <dbReference type="NCBI Taxonomy" id="1792845"/>
    <lineage>
        <taxon>Bacteria</taxon>
        <taxon>Pseudomonadati</taxon>
        <taxon>Bacteroidota</taxon>
        <taxon>Sphingobacteriia</taxon>
        <taxon>Sphingobacteriales</taxon>
        <taxon>Sphingobacteriaceae</taxon>
        <taxon>Mucilaginibacter</taxon>
    </lineage>
</organism>
<dbReference type="Proteomes" id="UP000189739">
    <property type="component" value="Unassembled WGS sequence"/>
</dbReference>
<dbReference type="STRING" id="1792845.BC343_03945"/>
<keyword evidence="2" id="KW-1185">Reference proteome</keyword>
<dbReference type="AlphaFoldDB" id="A0A1S9PML6"/>
<evidence type="ECO:0000313" key="2">
    <source>
        <dbReference type="Proteomes" id="UP000189739"/>
    </source>
</evidence>